<evidence type="ECO:0000256" key="1">
    <source>
        <dbReference type="SAM" id="MobiDB-lite"/>
    </source>
</evidence>
<feature type="chain" id="PRO_5013614973" description="GOLD domain-containing protein" evidence="3">
    <location>
        <begin position="18"/>
        <end position="543"/>
    </location>
</feature>
<gene>
    <name evidence="4" type="ORF">ARMGADRAFT_1040714</name>
</gene>
<name>A0A2H3CK18_ARMGA</name>
<dbReference type="EMBL" id="KZ293771">
    <property type="protein sequence ID" value="PBK79542.1"/>
    <property type="molecule type" value="Genomic_DNA"/>
</dbReference>
<accession>A0A2H3CK18</accession>
<dbReference type="AlphaFoldDB" id="A0A2H3CK18"/>
<evidence type="ECO:0000256" key="2">
    <source>
        <dbReference type="SAM" id="Phobius"/>
    </source>
</evidence>
<keyword evidence="2" id="KW-1133">Transmembrane helix</keyword>
<sequence length="543" mass="59793">MLLHIVLFYFCFATSAGFQFGHIGRSAIVGTPFTLSWHLEKDDDPEKLFFERRLKFSGSGEGDRLPFQFHNGTGVETMIVNFPSPGDYLIEAFNKNTDSPIAVSNTILVSSPDSGINSGSITPSVTRSDIHYFFCHGSFLHLFEFWLWGLINYEACFLVTPSSAATRSGLTTDGTSTPTSTPSSKPNDYKSHKTKQMWTIIGAVIGVAVFLLLLALGVLHYYRVYRNLRHLLLPSPKVMLQYLQIRPSSQHGAIHKLRGRNVPVLASVDILRPTSINSGIVEFDVEEGVLGANLPGKGSELVTTHSLSLASDDDVPGPDPSLSEGLLEKASVQILTEEPTPHASTSSLPPRARNDEMVEEIIRLRTQIQQLIVDRVSGWDQNGEMDPPPAYTRIRVQALGFDASLTSDVGQTTSTGHGDVLCVYFKFMVSAIAGVFSHSLNVQLRASASSRTLIDSYYDISHLHGLQINASSFKFNNDRFCFCFATLIGFKFGDISADAIVGTPFTLTWYLDQGDDPHKLHFQQGLKSRCNGYSLNRISAPIC</sequence>
<dbReference type="STRING" id="47427.A0A2H3CK18"/>
<protein>
    <recommendedName>
        <fullName evidence="6">GOLD domain-containing protein</fullName>
    </recommendedName>
</protein>
<keyword evidence="2" id="KW-0812">Transmembrane</keyword>
<evidence type="ECO:0008006" key="6">
    <source>
        <dbReference type="Google" id="ProtNLM"/>
    </source>
</evidence>
<keyword evidence="2" id="KW-0472">Membrane</keyword>
<feature type="transmembrane region" description="Helical" evidence="2">
    <location>
        <begin position="197"/>
        <end position="222"/>
    </location>
</feature>
<dbReference type="OrthoDB" id="3035532at2759"/>
<feature type="signal peptide" evidence="3">
    <location>
        <begin position="1"/>
        <end position="17"/>
    </location>
</feature>
<dbReference type="Proteomes" id="UP000217790">
    <property type="component" value="Unassembled WGS sequence"/>
</dbReference>
<dbReference type="InParanoid" id="A0A2H3CK18"/>
<feature type="region of interest" description="Disordered" evidence="1">
    <location>
        <begin position="167"/>
        <end position="190"/>
    </location>
</feature>
<proteinExistence type="predicted"/>
<keyword evidence="3" id="KW-0732">Signal</keyword>
<keyword evidence="5" id="KW-1185">Reference proteome</keyword>
<evidence type="ECO:0000256" key="3">
    <source>
        <dbReference type="SAM" id="SignalP"/>
    </source>
</evidence>
<organism evidence="4 5">
    <name type="scientific">Armillaria gallica</name>
    <name type="common">Bulbous honey fungus</name>
    <name type="synonym">Armillaria bulbosa</name>
    <dbReference type="NCBI Taxonomy" id="47427"/>
    <lineage>
        <taxon>Eukaryota</taxon>
        <taxon>Fungi</taxon>
        <taxon>Dikarya</taxon>
        <taxon>Basidiomycota</taxon>
        <taxon>Agaricomycotina</taxon>
        <taxon>Agaricomycetes</taxon>
        <taxon>Agaricomycetidae</taxon>
        <taxon>Agaricales</taxon>
        <taxon>Marasmiineae</taxon>
        <taxon>Physalacriaceae</taxon>
        <taxon>Armillaria</taxon>
    </lineage>
</organism>
<feature type="compositionally biased region" description="Low complexity" evidence="1">
    <location>
        <begin position="168"/>
        <end position="184"/>
    </location>
</feature>
<reference evidence="5" key="1">
    <citation type="journal article" date="2017" name="Nat. Ecol. Evol.">
        <title>Genome expansion and lineage-specific genetic innovations in the forest pathogenic fungi Armillaria.</title>
        <authorList>
            <person name="Sipos G."/>
            <person name="Prasanna A.N."/>
            <person name="Walter M.C."/>
            <person name="O'Connor E."/>
            <person name="Balint B."/>
            <person name="Krizsan K."/>
            <person name="Kiss B."/>
            <person name="Hess J."/>
            <person name="Varga T."/>
            <person name="Slot J."/>
            <person name="Riley R."/>
            <person name="Boka B."/>
            <person name="Rigling D."/>
            <person name="Barry K."/>
            <person name="Lee J."/>
            <person name="Mihaltcheva S."/>
            <person name="LaButti K."/>
            <person name="Lipzen A."/>
            <person name="Waldron R."/>
            <person name="Moloney N.M."/>
            <person name="Sperisen C."/>
            <person name="Kredics L."/>
            <person name="Vagvoelgyi C."/>
            <person name="Patrignani A."/>
            <person name="Fitzpatrick D."/>
            <person name="Nagy I."/>
            <person name="Doyle S."/>
            <person name="Anderson J.B."/>
            <person name="Grigoriev I.V."/>
            <person name="Gueldener U."/>
            <person name="Muensterkoetter M."/>
            <person name="Nagy L.G."/>
        </authorList>
    </citation>
    <scope>NUCLEOTIDE SEQUENCE [LARGE SCALE GENOMIC DNA]</scope>
    <source>
        <strain evidence="5">Ar21-2</strain>
    </source>
</reference>
<evidence type="ECO:0000313" key="4">
    <source>
        <dbReference type="EMBL" id="PBK79542.1"/>
    </source>
</evidence>
<evidence type="ECO:0000313" key="5">
    <source>
        <dbReference type="Proteomes" id="UP000217790"/>
    </source>
</evidence>